<accession>A0A1J1H035</accession>
<dbReference type="InterPro" id="IPR036249">
    <property type="entry name" value="Thioredoxin-like_sf"/>
</dbReference>
<dbReference type="PROSITE" id="PS50033">
    <property type="entry name" value="UBX"/>
    <property type="match status" value="1"/>
</dbReference>
<keyword evidence="5" id="KW-1185">Reference proteome</keyword>
<dbReference type="SUPFAM" id="SSF52833">
    <property type="entry name" value="Thioredoxin-like"/>
    <property type="match status" value="1"/>
</dbReference>
<dbReference type="InterPro" id="IPR001012">
    <property type="entry name" value="UBX_dom"/>
</dbReference>
<dbReference type="VEuPathDB" id="PlasmoDB:PGAL8A_00447900"/>
<dbReference type="InterPro" id="IPR049483">
    <property type="entry name" value="FAF1_2-like_UAS"/>
</dbReference>
<dbReference type="EMBL" id="CVMV01000070">
    <property type="protein sequence ID" value="CRG96898.1"/>
    <property type="molecule type" value="Genomic_DNA"/>
</dbReference>
<dbReference type="PANTHER" id="PTHR23322">
    <property type="entry name" value="FAS-ASSOCIATED PROTEIN"/>
    <property type="match status" value="1"/>
</dbReference>
<dbReference type="InterPro" id="IPR029071">
    <property type="entry name" value="Ubiquitin-like_domsf"/>
</dbReference>
<dbReference type="GeneID" id="39733012"/>
<dbReference type="CDD" id="cd01767">
    <property type="entry name" value="UBX"/>
    <property type="match status" value="1"/>
</dbReference>
<dbReference type="Gene3D" id="3.40.30.10">
    <property type="entry name" value="Glutaredoxin"/>
    <property type="match status" value="1"/>
</dbReference>
<feature type="domain" description="UBX" evidence="3">
    <location>
        <begin position="286"/>
        <end position="367"/>
    </location>
</feature>
<dbReference type="GO" id="GO:0005783">
    <property type="term" value="C:endoplasmic reticulum"/>
    <property type="evidence" value="ECO:0007669"/>
    <property type="project" value="TreeGrafter"/>
</dbReference>
<reference evidence="4" key="1">
    <citation type="submission" date="2015-04" db="EMBL/GenBank/DDBJ databases">
        <authorList>
            <consortium name="Pathogen Informatics"/>
        </authorList>
    </citation>
    <scope>NUCLEOTIDE SEQUENCE [LARGE SCALE GENOMIC DNA]</scope>
    <source>
        <strain evidence="4">8A</strain>
    </source>
</reference>
<dbReference type="PANTHER" id="PTHR23322:SF1">
    <property type="entry name" value="FAS-ASSOCIATED FACTOR 2"/>
    <property type="match status" value="1"/>
</dbReference>
<protein>
    <submittedName>
        <fullName evidence="4">UBX domain, putative</fullName>
    </submittedName>
</protein>
<dbReference type="Pfam" id="PF00789">
    <property type="entry name" value="UBX"/>
    <property type="match status" value="1"/>
</dbReference>
<evidence type="ECO:0000313" key="5">
    <source>
        <dbReference type="Proteomes" id="UP000220797"/>
    </source>
</evidence>
<dbReference type="OrthoDB" id="1026733at2759"/>
<name>A0A1J1H035_PLAGA</name>
<evidence type="ECO:0000313" key="4">
    <source>
        <dbReference type="EMBL" id="CRG96898.1"/>
    </source>
</evidence>
<dbReference type="Proteomes" id="UP000220797">
    <property type="component" value="Unassembled WGS sequence"/>
</dbReference>
<dbReference type="AlphaFoldDB" id="A0A1J1H035"/>
<dbReference type="InterPro" id="IPR006577">
    <property type="entry name" value="UAS"/>
</dbReference>
<sequence length="376" mass="44752">EFNSTTENLENIDKINEIKESEEGIFKKDENEIEKKNFLYIFNPLGKIIFPIFKNIYYAISTFFKLLTTFILTPYDENNFTSYYEHKYGKMHTNFFKGNLNEAILKSRKEEKLLLVYLHIDNNESSYFCENIFNNSEIKSFFDENCILYAQDISKGDTKELNNILNVFILPQISIILTCYVKDIKELTIVYGNPSVNHIINSITHCIEQMQVKKENCESLKYKTYNDRLIREEQDREYQEALKKDKLIEEQKKKKENEKLKKTQYKKEIKKKREENCKKFPLSIKENEQVTEISIRLSNGTRIQNKFSVNHTIEDIYEWAECCEFLEENIKIPYKFELICGHSKSILQKVKNKIKEFDLYPNAVLNLKSLDTSDEE</sequence>
<feature type="coiled-coil region" evidence="2">
    <location>
        <begin position="238"/>
        <end position="275"/>
    </location>
</feature>
<dbReference type="SUPFAM" id="SSF54236">
    <property type="entry name" value="Ubiquitin-like"/>
    <property type="match status" value="1"/>
</dbReference>
<feature type="non-terminal residue" evidence="4">
    <location>
        <position position="1"/>
    </location>
</feature>
<dbReference type="Gene3D" id="3.10.20.90">
    <property type="entry name" value="Phosphatidylinositol 3-kinase Catalytic Subunit, Chain A, domain 1"/>
    <property type="match status" value="1"/>
</dbReference>
<gene>
    <name evidence="4" type="ORF">PGAL8A_00447900</name>
</gene>
<evidence type="ECO:0000259" key="3">
    <source>
        <dbReference type="PROSITE" id="PS50033"/>
    </source>
</evidence>
<proteinExistence type="predicted"/>
<dbReference type="Pfam" id="PF21021">
    <property type="entry name" value="FAF1"/>
    <property type="match status" value="1"/>
</dbReference>
<evidence type="ECO:0000256" key="2">
    <source>
        <dbReference type="SAM" id="Coils"/>
    </source>
</evidence>
<evidence type="ECO:0000256" key="1">
    <source>
        <dbReference type="ARBA" id="ARBA00023054"/>
    </source>
</evidence>
<organism evidence="4 5">
    <name type="scientific">Plasmodium gallinaceum</name>
    <dbReference type="NCBI Taxonomy" id="5849"/>
    <lineage>
        <taxon>Eukaryota</taxon>
        <taxon>Sar</taxon>
        <taxon>Alveolata</taxon>
        <taxon>Apicomplexa</taxon>
        <taxon>Aconoidasida</taxon>
        <taxon>Haemosporida</taxon>
        <taxon>Plasmodiidae</taxon>
        <taxon>Plasmodium</taxon>
        <taxon>Plasmodium (Haemamoeba)</taxon>
    </lineage>
</organism>
<comment type="caution">
    <text evidence="4">The sequence shown here is derived from an EMBL/GenBank/DDBJ whole genome shotgun (WGS) entry which is preliminary data.</text>
</comment>
<dbReference type="RefSeq" id="XP_028529701.1">
    <property type="nucleotide sequence ID" value="XM_028673227.1"/>
</dbReference>
<dbReference type="GO" id="GO:0036503">
    <property type="term" value="P:ERAD pathway"/>
    <property type="evidence" value="ECO:0007669"/>
    <property type="project" value="TreeGrafter"/>
</dbReference>
<dbReference type="SMART" id="SM00166">
    <property type="entry name" value="UBX"/>
    <property type="match status" value="1"/>
</dbReference>
<dbReference type="GO" id="GO:0043130">
    <property type="term" value="F:ubiquitin binding"/>
    <property type="evidence" value="ECO:0007669"/>
    <property type="project" value="TreeGrafter"/>
</dbReference>
<dbReference type="OMA" id="YFCESIF"/>
<dbReference type="InterPro" id="IPR050730">
    <property type="entry name" value="UBX_domain-protein"/>
</dbReference>
<keyword evidence="1 2" id="KW-0175">Coiled coil</keyword>
<dbReference type="SMART" id="SM00594">
    <property type="entry name" value="UAS"/>
    <property type="match status" value="1"/>
</dbReference>